<name>A0A9Q0B250_9PEZI</name>
<accession>A0A9Q0B250</accession>
<sequence>MASKTNVEEVWHDYWLYDGPLHDIEDKHRVSDEHEFQYTCIIMNVLRLNNAASVGKTVRSLTASGPSEILDAYGMIDILVNDKRQSMNPDPLDNKRTYLFIWSTGICVVHAGSIMDSRKVVVDSTAFHWALGTRKCIRYYVAMGLTGLIGEKTFLYDTEHPDSVDKLEADMFMTTFSCSETSHHEPHLNARFSAALRASLPYCIAHKYSHAPETELETSFVSVLWAELGMNLVVPFFTSVNSPLFIAYGTVDRDMHIFMILTSFTMMVGLSILVFTEFCKKEIQTSVDSPPMLLVD</sequence>
<feature type="transmembrane region" description="Helical" evidence="1">
    <location>
        <begin position="257"/>
        <end position="276"/>
    </location>
</feature>
<comment type="caution">
    <text evidence="2">The sequence shown here is derived from an EMBL/GenBank/DDBJ whole genome shotgun (WGS) entry which is preliminary data.</text>
</comment>
<keyword evidence="1" id="KW-1133">Transmembrane helix</keyword>
<protein>
    <submittedName>
        <fullName evidence="2">Uncharacterized protein</fullName>
    </submittedName>
</protein>
<keyword evidence="1" id="KW-0472">Membrane</keyword>
<dbReference type="Proteomes" id="UP001056436">
    <property type="component" value="Unassembled WGS sequence"/>
</dbReference>
<feature type="transmembrane region" description="Helical" evidence="1">
    <location>
        <begin position="232"/>
        <end position="251"/>
    </location>
</feature>
<evidence type="ECO:0000313" key="3">
    <source>
        <dbReference type="Proteomes" id="UP001056436"/>
    </source>
</evidence>
<dbReference type="EMBL" id="SDAQ01000063">
    <property type="protein sequence ID" value="KAI3545118.1"/>
    <property type="molecule type" value="Genomic_DNA"/>
</dbReference>
<evidence type="ECO:0000256" key="1">
    <source>
        <dbReference type="SAM" id="Phobius"/>
    </source>
</evidence>
<organism evidence="2 3">
    <name type="scientific">Colletotrichum abscissum</name>
    <dbReference type="NCBI Taxonomy" id="1671311"/>
    <lineage>
        <taxon>Eukaryota</taxon>
        <taxon>Fungi</taxon>
        <taxon>Dikarya</taxon>
        <taxon>Ascomycota</taxon>
        <taxon>Pezizomycotina</taxon>
        <taxon>Sordariomycetes</taxon>
        <taxon>Hypocreomycetidae</taxon>
        <taxon>Glomerellales</taxon>
        <taxon>Glomerellaceae</taxon>
        <taxon>Colletotrichum</taxon>
        <taxon>Colletotrichum acutatum species complex</taxon>
    </lineage>
</organism>
<evidence type="ECO:0000313" key="2">
    <source>
        <dbReference type="EMBL" id="KAI3545118.1"/>
    </source>
</evidence>
<keyword evidence="1" id="KW-0812">Transmembrane</keyword>
<gene>
    <name evidence="2" type="ORF">CABS02_09461</name>
</gene>
<reference evidence="2" key="1">
    <citation type="submission" date="2019-01" db="EMBL/GenBank/DDBJ databases">
        <title>Colletotrichum abscissum LGMF1257.</title>
        <authorList>
            <person name="Baroncelli R."/>
        </authorList>
    </citation>
    <scope>NUCLEOTIDE SEQUENCE</scope>
    <source>
        <strain evidence="2">Ca142</strain>
    </source>
</reference>
<dbReference type="AlphaFoldDB" id="A0A9Q0B250"/>
<proteinExistence type="predicted"/>
<keyword evidence="3" id="KW-1185">Reference proteome</keyword>